<feature type="repeat" description="Pumilio" evidence="4">
    <location>
        <begin position="398"/>
        <end position="433"/>
    </location>
</feature>
<gene>
    <name evidence="6" type="ORF">LLUT_LOCUS10571</name>
</gene>
<evidence type="ECO:0000313" key="6">
    <source>
        <dbReference type="EMBL" id="CAL0309511.1"/>
    </source>
</evidence>
<evidence type="ECO:0000256" key="4">
    <source>
        <dbReference type="PROSITE-ProRule" id="PRU00317"/>
    </source>
</evidence>
<dbReference type="PANTHER" id="PTHR12537:SF13">
    <property type="entry name" value="PUMILIO HOMOLOGY DOMAIN FAMILY MEMBER 4"/>
    <property type="match status" value="1"/>
</dbReference>
<name>A0AAV1WKB6_LUPLU</name>
<dbReference type="InterPro" id="IPR033133">
    <property type="entry name" value="PUM-HD"/>
</dbReference>
<accession>A0AAV1WKB6</accession>
<dbReference type="EMBL" id="CAXHTB010000007">
    <property type="protein sequence ID" value="CAL0309511.1"/>
    <property type="molecule type" value="Genomic_DNA"/>
</dbReference>
<dbReference type="PROSITE" id="PS50302">
    <property type="entry name" value="PUM"/>
    <property type="match status" value="3"/>
</dbReference>
<protein>
    <recommendedName>
        <fullName evidence="5">PUM-HD domain-containing protein</fullName>
    </recommendedName>
</protein>
<dbReference type="GO" id="GO:0005737">
    <property type="term" value="C:cytoplasm"/>
    <property type="evidence" value="ECO:0007669"/>
    <property type="project" value="TreeGrafter"/>
</dbReference>
<dbReference type="Pfam" id="PF00806">
    <property type="entry name" value="PUF"/>
    <property type="match status" value="4"/>
</dbReference>
<comment type="caution">
    <text evidence="6">The sequence shown here is derived from an EMBL/GenBank/DDBJ whole genome shotgun (WGS) entry which is preliminary data.</text>
</comment>
<sequence>MRENVKDDWEVDELERLLDEEIPLATSHINNNHNLLHHHHGDDDHVHVYGNGNGIMYCDDPFKYPRVSSPVGGFSLESVGGSSSSLFSAMHSSSDTGSPTPLPLSFEANDGFVDELGLAVNLSRMYIANQRPNPNKHQLSFNGNDPMSVHSKHGDYNNFKRDYVGDRGFRFQSAFPGSTVSHEPEMKSALSGIGNDYKMYNLFRSRTFPVRQENTISQLNSFSDSMYPPRRMRQLINDDYCRGSLKTELAASLSRNQMVDASLYSQKYGMNLMEERVMPGLSDYSFCRNFKPYMNDQDSLHHGFPSCNERTVPPMKARIAQGNLDTITSEGSFILQGEMLNYGVSKRGSDRSRRRNTVSESGLDILHRVMGPCENPISPRIGCPLPLLTMYNVNSLSEVRGSIYLIAKDQYGCRFLQRMFDEGTPDDVQVIFNEIIYHVVELTINPFGNYLMQKLLDVCNEEQRMQIIRMVTREIGQLVRISLNSHGTRVVQKLIETLKTTQQISLVVSALEPGFLVLIKDLNGNHVIQHCLQCLSNEDTKA</sequence>
<keyword evidence="1" id="KW-0677">Repeat</keyword>
<feature type="repeat" description="Pumilio" evidence="4">
    <location>
        <begin position="434"/>
        <end position="469"/>
    </location>
</feature>
<dbReference type="GO" id="GO:0006417">
    <property type="term" value="P:regulation of translation"/>
    <property type="evidence" value="ECO:0007669"/>
    <property type="project" value="UniProtKB-KW"/>
</dbReference>
<evidence type="ECO:0000313" key="7">
    <source>
        <dbReference type="Proteomes" id="UP001497480"/>
    </source>
</evidence>
<dbReference type="Proteomes" id="UP001497480">
    <property type="component" value="Unassembled WGS sequence"/>
</dbReference>
<dbReference type="InterPro" id="IPR011989">
    <property type="entry name" value="ARM-like"/>
</dbReference>
<dbReference type="Gene3D" id="1.25.10.10">
    <property type="entry name" value="Leucine-rich Repeat Variant"/>
    <property type="match status" value="1"/>
</dbReference>
<dbReference type="PROSITE" id="PS50303">
    <property type="entry name" value="PUM_HD"/>
    <property type="match status" value="1"/>
</dbReference>
<reference evidence="6 7" key="1">
    <citation type="submission" date="2024-03" db="EMBL/GenBank/DDBJ databases">
        <authorList>
            <person name="Martinez-Hernandez J."/>
        </authorList>
    </citation>
    <scope>NUCLEOTIDE SEQUENCE [LARGE SCALE GENOMIC DNA]</scope>
</reference>
<dbReference type="GO" id="GO:0003729">
    <property type="term" value="F:mRNA binding"/>
    <property type="evidence" value="ECO:0007669"/>
    <property type="project" value="TreeGrafter"/>
</dbReference>
<dbReference type="InterPro" id="IPR001313">
    <property type="entry name" value="Pumilio_RNA-bd_rpt"/>
</dbReference>
<evidence type="ECO:0000256" key="2">
    <source>
        <dbReference type="ARBA" id="ARBA00022845"/>
    </source>
</evidence>
<evidence type="ECO:0000259" key="5">
    <source>
        <dbReference type="PROSITE" id="PS50303"/>
    </source>
</evidence>
<evidence type="ECO:0000256" key="1">
    <source>
        <dbReference type="ARBA" id="ARBA00022737"/>
    </source>
</evidence>
<dbReference type="SUPFAM" id="SSF48371">
    <property type="entry name" value="ARM repeat"/>
    <property type="match status" value="1"/>
</dbReference>
<dbReference type="SMART" id="SM00025">
    <property type="entry name" value="Pumilio"/>
    <property type="match status" value="4"/>
</dbReference>
<feature type="domain" description="PUM-HD" evidence="5">
    <location>
        <begin position="376"/>
        <end position="542"/>
    </location>
</feature>
<keyword evidence="7" id="KW-1185">Reference proteome</keyword>
<keyword evidence="2" id="KW-0810">Translation regulation</keyword>
<evidence type="ECO:0000256" key="3">
    <source>
        <dbReference type="ARBA" id="ARBA00022884"/>
    </source>
</evidence>
<dbReference type="AlphaFoldDB" id="A0AAV1WKB6"/>
<dbReference type="InterPro" id="IPR016024">
    <property type="entry name" value="ARM-type_fold"/>
</dbReference>
<feature type="repeat" description="Pumilio" evidence="4">
    <location>
        <begin position="470"/>
        <end position="509"/>
    </location>
</feature>
<organism evidence="6 7">
    <name type="scientific">Lupinus luteus</name>
    <name type="common">European yellow lupine</name>
    <dbReference type="NCBI Taxonomy" id="3873"/>
    <lineage>
        <taxon>Eukaryota</taxon>
        <taxon>Viridiplantae</taxon>
        <taxon>Streptophyta</taxon>
        <taxon>Embryophyta</taxon>
        <taxon>Tracheophyta</taxon>
        <taxon>Spermatophyta</taxon>
        <taxon>Magnoliopsida</taxon>
        <taxon>eudicotyledons</taxon>
        <taxon>Gunneridae</taxon>
        <taxon>Pentapetalae</taxon>
        <taxon>rosids</taxon>
        <taxon>fabids</taxon>
        <taxon>Fabales</taxon>
        <taxon>Fabaceae</taxon>
        <taxon>Papilionoideae</taxon>
        <taxon>50 kb inversion clade</taxon>
        <taxon>genistoids sensu lato</taxon>
        <taxon>core genistoids</taxon>
        <taxon>Genisteae</taxon>
        <taxon>Lupinus</taxon>
    </lineage>
</organism>
<keyword evidence="3" id="KW-0694">RNA-binding</keyword>
<proteinExistence type="predicted"/>
<dbReference type="PANTHER" id="PTHR12537">
    <property type="entry name" value="RNA BINDING PROTEIN PUMILIO-RELATED"/>
    <property type="match status" value="1"/>
</dbReference>